<dbReference type="GO" id="GO:0005524">
    <property type="term" value="F:ATP binding"/>
    <property type="evidence" value="ECO:0007669"/>
    <property type="project" value="UniProtKB-UniRule"/>
</dbReference>
<sequence>MEPGVAPTQTPSPASNTTTLLGKYQLGWLLGRGSFAKVYQALSIVDDTVVAVKIIDKSKIVDAAMEPRRIREIMAMRRLQVHPNILKILKVMATKTKINLVMELATGDELFSKISRSGKLAGPSARRYFQQLVSALHFCHQNGVAHNDVKPALHFCHQNGTASPTAT</sequence>
<dbReference type="RefSeq" id="XP_035546222.1">
    <property type="nucleotide sequence ID" value="XM_035690329.1"/>
</dbReference>
<keyword evidence="3 6" id="KW-0547">Nucleotide-binding</keyword>
<dbReference type="InterPro" id="IPR000719">
    <property type="entry name" value="Prot_kinase_dom"/>
</dbReference>
<dbReference type="PANTHER" id="PTHR43895">
    <property type="entry name" value="CALCIUM/CALMODULIN-DEPENDENT PROTEIN KINASE KINASE-RELATED"/>
    <property type="match status" value="1"/>
</dbReference>
<dbReference type="KEGG" id="jre:108987331"/>
<dbReference type="PROSITE" id="PS50011">
    <property type="entry name" value="PROTEIN_KINASE_DOM"/>
    <property type="match status" value="1"/>
</dbReference>
<evidence type="ECO:0000313" key="8">
    <source>
        <dbReference type="Proteomes" id="UP000235220"/>
    </source>
</evidence>
<evidence type="ECO:0000256" key="4">
    <source>
        <dbReference type="ARBA" id="ARBA00022777"/>
    </source>
</evidence>
<dbReference type="InterPro" id="IPR011009">
    <property type="entry name" value="Kinase-like_dom_sf"/>
</dbReference>
<dbReference type="Proteomes" id="UP000235220">
    <property type="component" value="Chromosome 5"/>
</dbReference>
<dbReference type="GeneID" id="108987331"/>
<keyword evidence="4" id="KW-0418">Kinase</keyword>
<name>A0A6P9EUE8_JUGRE</name>
<feature type="domain" description="Protein kinase" evidence="7">
    <location>
        <begin position="24"/>
        <end position="167"/>
    </location>
</feature>
<evidence type="ECO:0000313" key="9">
    <source>
        <dbReference type="RefSeq" id="XP_035546222.1"/>
    </source>
</evidence>
<dbReference type="SMART" id="SM00220">
    <property type="entry name" value="S_TKc"/>
    <property type="match status" value="1"/>
</dbReference>
<reference evidence="9" key="1">
    <citation type="submission" date="2025-08" db="UniProtKB">
        <authorList>
            <consortium name="RefSeq"/>
        </authorList>
    </citation>
    <scope>IDENTIFICATION</scope>
    <source>
        <tissue evidence="9">Leaves</tissue>
    </source>
</reference>
<evidence type="ECO:0000256" key="1">
    <source>
        <dbReference type="ARBA" id="ARBA00022527"/>
    </source>
</evidence>
<evidence type="ECO:0000259" key="7">
    <source>
        <dbReference type="PROSITE" id="PS50011"/>
    </source>
</evidence>
<accession>A0A6P9EUE8</accession>
<keyword evidence="2" id="KW-0808">Transferase</keyword>
<proteinExistence type="predicted"/>
<gene>
    <name evidence="9" type="primary">LOC108987331</name>
</gene>
<dbReference type="Pfam" id="PF00069">
    <property type="entry name" value="Pkinase"/>
    <property type="match status" value="1"/>
</dbReference>
<dbReference type="FunFam" id="3.30.200.20:FF:000042">
    <property type="entry name" value="Aurora kinase A"/>
    <property type="match status" value="1"/>
</dbReference>
<feature type="binding site" evidence="6">
    <location>
        <position position="53"/>
    </location>
    <ligand>
        <name>ATP</name>
        <dbReference type="ChEBI" id="CHEBI:30616"/>
    </ligand>
</feature>
<evidence type="ECO:0000256" key="3">
    <source>
        <dbReference type="ARBA" id="ARBA00022741"/>
    </source>
</evidence>
<evidence type="ECO:0000256" key="5">
    <source>
        <dbReference type="ARBA" id="ARBA00022840"/>
    </source>
</evidence>
<keyword evidence="5 6" id="KW-0067">ATP-binding</keyword>
<organism evidence="8 9">
    <name type="scientific">Juglans regia</name>
    <name type="common">English walnut</name>
    <dbReference type="NCBI Taxonomy" id="51240"/>
    <lineage>
        <taxon>Eukaryota</taxon>
        <taxon>Viridiplantae</taxon>
        <taxon>Streptophyta</taxon>
        <taxon>Embryophyta</taxon>
        <taxon>Tracheophyta</taxon>
        <taxon>Spermatophyta</taxon>
        <taxon>Magnoliopsida</taxon>
        <taxon>eudicotyledons</taxon>
        <taxon>Gunneridae</taxon>
        <taxon>Pentapetalae</taxon>
        <taxon>rosids</taxon>
        <taxon>fabids</taxon>
        <taxon>Fagales</taxon>
        <taxon>Juglandaceae</taxon>
        <taxon>Juglans</taxon>
    </lineage>
</organism>
<keyword evidence="1" id="KW-0723">Serine/threonine-protein kinase</keyword>
<evidence type="ECO:0000256" key="6">
    <source>
        <dbReference type="PROSITE-ProRule" id="PRU10141"/>
    </source>
</evidence>
<evidence type="ECO:0000256" key="2">
    <source>
        <dbReference type="ARBA" id="ARBA00022679"/>
    </source>
</evidence>
<dbReference type="GO" id="GO:0004674">
    <property type="term" value="F:protein serine/threonine kinase activity"/>
    <property type="evidence" value="ECO:0000318"/>
    <property type="project" value="GO_Central"/>
</dbReference>
<dbReference type="OrthoDB" id="1660323at2759"/>
<dbReference type="PANTHER" id="PTHR43895:SF33">
    <property type="entry name" value="PROTEIN KINASE DOMAIN-CONTAINING PROTEIN"/>
    <property type="match status" value="1"/>
</dbReference>
<dbReference type="Gene3D" id="1.10.510.10">
    <property type="entry name" value="Transferase(Phosphotransferase) domain 1"/>
    <property type="match status" value="1"/>
</dbReference>
<protein>
    <submittedName>
        <fullName evidence="9">CBL-interacting serine/threonine-protein kinase 7-like</fullName>
    </submittedName>
</protein>
<dbReference type="InterPro" id="IPR017441">
    <property type="entry name" value="Protein_kinase_ATP_BS"/>
</dbReference>
<dbReference type="PROSITE" id="PS00107">
    <property type="entry name" value="PROTEIN_KINASE_ATP"/>
    <property type="match status" value="1"/>
</dbReference>
<dbReference type="InParanoid" id="A0A6P9EUE8"/>
<dbReference type="AlphaFoldDB" id="A0A6P9EUE8"/>
<keyword evidence="8" id="KW-1185">Reference proteome</keyword>
<dbReference type="SUPFAM" id="SSF56112">
    <property type="entry name" value="Protein kinase-like (PK-like)"/>
    <property type="match status" value="1"/>
</dbReference>